<dbReference type="EMBL" id="OW152814">
    <property type="protein sequence ID" value="CAH2050027.1"/>
    <property type="molecule type" value="Genomic_DNA"/>
</dbReference>
<feature type="non-terminal residue" evidence="2">
    <location>
        <position position="250"/>
    </location>
</feature>
<reference evidence="2" key="1">
    <citation type="submission" date="2022-03" db="EMBL/GenBank/DDBJ databases">
        <authorList>
            <person name="Martin H S."/>
        </authorList>
    </citation>
    <scope>NUCLEOTIDE SEQUENCE</scope>
</reference>
<accession>A0ABN8I7F0</accession>
<organism evidence="2 3">
    <name type="scientific">Iphiclides podalirius</name>
    <name type="common">scarce swallowtail</name>
    <dbReference type="NCBI Taxonomy" id="110791"/>
    <lineage>
        <taxon>Eukaryota</taxon>
        <taxon>Metazoa</taxon>
        <taxon>Ecdysozoa</taxon>
        <taxon>Arthropoda</taxon>
        <taxon>Hexapoda</taxon>
        <taxon>Insecta</taxon>
        <taxon>Pterygota</taxon>
        <taxon>Neoptera</taxon>
        <taxon>Endopterygota</taxon>
        <taxon>Lepidoptera</taxon>
        <taxon>Glossata</taxon>
        <taxon>Ditrysia</taxon>
        <taxon>Papilionoidea</taxon>
        <taxon>Papilionidae</taxon>
        <taxon>Papilioninae</taxon>
        <taxon>Iphiclides</taxon>
    </lineage>
</organism>
<sequence>MPLQNDLFDYLATDDRSTKRNQHHQHQTTTRHQTFGALLLARGGTRGRAASLAHHSPDKVFNEAIDREERGVAQPLVGVDARQRQLGRGVVRPHRVHRVRGGALPAAGAAAAAAARAVRRRRPRGALSASQLATAACLPPPAAGRRGDYRSSLRYTRLRGPPAHTSSMRNARYTTRKNHGQNRYMHTDIVRGGERCDVTGDVESYSVPAAVRCCACGGACVCRRGGTVTGRARAACSTPARPGVRSPHHL</sequence>
<name>A0ABN8I7F0_9NEOP</name>
<proteinExistence type="predicted"/>
<keyword evidence="3" id="KW-1185">Reference proteome</keyword>
<protein>
    <submittedName>
        <fullName evidence="2">Uncharacterized protein</fullName>
    </submittedName>
</protein>
<evidence type="ECO:0000256" key="1">
    <source>
        <dbReference type="SAM" id="MobiDB-lite"/>
    </source>
</evidence>
<gene>
    <name evidence="2" type="ORF">IPOD504_LOCUS7184</name>
</gene>
<evidence type="ECO:0000313" key="2">
    <source>
        <dbReference type="EMBL" id="CAH2050027.1"/>
    </source>
</evidence>
<dbReference type="Proteomes" id="UP000837857">
    <property type="component" value="Chromosome 2"/>
</dbReference>
<evidence type="ECO:0000313" key="3">
    <source>
        <dbReference type="Proteomes" id="UP000837857"/>
    </source>
</evidence>
<feature type="region of interest" description="Disordered" evidence="1">
    <location>
        <begin position="11"/>
        <end position="32"/>
    </location>
</feature>